<evidence type="ECO:0000313" key="2">
    <source>
        <dbReference type="Proteomes" id="UP000247099"/>
    </source>
</evidence>
<dbReference type="EMBL" id="QHJQ01000008">
    <property type="protein sequence ID" value="PXA03503.1"/>
    <property type="molecule type" value="Genomic_DNA"/>
</dbReference>
<keyword evidence="2" id="KW-1185">Reference proteome</keyword>
<gene>
    <name evidence="1" type="ORF">DDZ13_10990</name>
</gene>
<accession>A0A317ZGZ9</accession>
<evidence type="ECO:0000313" key="1">
    <source>
        <dbReference type="EMBL" id="PXA03503.1"/>
    </source>
</evidence>
<protein>
    <submittedName>
        <fullName evidence="1">Uncharacterized protein</fullName>
    </submittedName>
</protein>
<sequence>MFDIEVEHMAMAVFAEDTTPLSFEQEPCSVEVGPEVILDSTRYVDERVQAVDRMMNGAETAQAAHRLRLIHRDASKNLYLMTNAVIPVRVDKPMWVHAEGAITKQNQGGC</sequence>
<organism evidence="1 2">
    <name type="scientific">Coraliomargarita sinensis</name>
    <dbReference type="NCBI Taxonomy" id="2174842"/>
    <lineage>
        <taxon>Bacteria</taxon>
        <taxon>Pseudomonadati</taxon>
        <taxon>Verrucomicrobiota</taxon>
        <taxon>Opitutia</taxon>
        <taxon>Puniceicoccales</taxon>
        <taxon>Coraliomargaritaceae</taxon>
        <taxon>Coraliomargarita</taxon>
    </lineage>
</organism>
<dbReference type="InParanoid" id="A0A317ZGZ9"/>
<dbReference type="AlphaFoldDB" id="A0A317ZGZ9"/>
<proteinExistence type="predicted"/>
<comment type="caution">
    <text evidence="1">The sequence shown here is derived from an EMBL/GenBank/DDBJ whole genome shotgun (WGS) entry which is preliminary data.</text>
</comment>
<name>A0A317ZGZ9_9BACT</name>
<reference evidence="1 2" key="1">
    <citation type="submission" date="2018-05" db="EMBL/GenBank/DDBJ databases">
        <title>Coraliomargarita sinensis sp. nov., isolated from a marine solar saltern.</title>
        <authorList>
            <person name="Zhou L.Y."/>
        </authorList>
    </citation>
    <scope>NUCLEOTIDE SEQUENCE [LARGE SCALE GENOMIC DNA]</scope>
    <source>
        <strain evidence="1 2">WN38</strain>
    </source>
</reference>
<dbReference type="Proteomes" id="UP000247099">
    <property type="component" value="Unassembled WGS sequence"/>
</dbReference>